<feature type="domain" description="Bridge-like lipid transfer protein family member 1 C-terminal" evidence="2">
    <location>
        <begin position="505"/>
        <end position="666"/>
    </location>
</feature>
<feature type="compositionally biased region" description="Basic and acidic residues" evidence="1">
    <location>
        <begin position="1294"/>
        <end position="1315"/>
    </location>
</feature>
<protein>
    <submittedName>
        <fullName evidence="3">FSA_C domain-containing protein</fullName>
    </submittedName>
</protein>
<proteinExistence type="predicted"/>
<dbReference type="GO" id="GO:0048488">
    <property type="term" value="P:synaptic vesicle endocytosis"/>
    <property type="evidence" value="ECO:0007669"/>
    <property type="project" value="TreeGrafter"/>
</dbReference>
<feature type="region of interest" description="Disordered" evidence="1">
    <location>
        <begin position="474"/>
        <end position="504"/>
    </location>
</feature>
<reference evidence="3" key="1">
    <citation type="submission" date="2016-06" db="UniProtKB">
        <authorList>
            <consortium name="WormBaseParasite"/>
        </authorList>
    </citation>
    <scope>IDENTIFICATION</scope>
</reference>
<evidence type="ECO:0000256" key="1">
    <source>
        <dbReference type="SAM" id="MobiDB-lite"/>
    </source>
</evidence>
<feature type="compositionally biased region" description="Polar residues" evidence="1">
    <location>
        <begin position="1316"/>
        <end position="1326"/>
    </location>
</feature>
<name>A0A183AN11_9TREM</name>
<feature type="region of interest" description="Disordered" evidence="1">
    <location>
        <begin position="75"/>
        <end position="110"/>
    </location>
</feature>
<feature type="region of interest" description="Disordered" evidence="1">
    <location>
        <begin position="280"/>
        <end position="303"/>
    </location>
</feature>
<accession>A0A183AN11</accession>
<feature type="region of interest" description="Disordered" evidence="1">
    <location>
        <begin position="1623"/>
        <end position="1656"/>
    </location>
</feature>
<dbReference type="InterPro" id="IPR056742">
    <property type="entry name" value="BLTP1_C"/>
</dbReference>
<feature type="region of interest" description="Disordered" evidence="1">
    <location>
        <begin position="716"/>
        <end position="757"/>
    </location>
</feature>
<feature type="domain" description="Bridge-like lipid transfer protein family member 1 C-terminal" evidence="2">
    <location>
        <begin position="233"/>
        <end position="361"/>
    </location>
</feature>
<organism evidence="3">
    <name type="scientific">Echinostoma caproni</name>
    <dbReference type="NCBI Taxonomy" id="27848"/>
    <lineage>
        <taxon>Eukaryota</taxon>
        <taxon>Metazoa</taxon>
        <taxon>Spiralia</taxon>
        <taxon>Lophotrochozoa</taxon>
        <taxon>Platyhelminthes</taxon>
        <taxon>Trematoda</taxon>
        <taxon>Digenea</taxon>
        <taxon>Plagiorchiida</taxon>
        <taxon>Echinostomata</taxon>
        <taxon>Echinostomatoidea</taxon>
        <taxon>Echinostomatidae</taxon>
        <taxon>Echinostoma</taxon>
    </lineage>
</organism>
<feature type="region of interest" description="Disordered" evidence="1">
    <location>
        <begin position="960"/>
        <end position="1016"/>
    </location>
</feature>
<feature type="domain" description="Bridge-like lipid transfer protein family member 1 C-terminal" evidence="2">
    <location>
        <begin position="1153"/>
        <end position="1597"/>
    </location>
</feature>
<feature type="compositionally biased region" description="Polar residues" evidence="1">
    <location>
        <begin position="1385"/>
        <end position="1405"/>
    </location>
</feature>
<feature type="region of interest" description="Disordered" evidence="1">
    <location>
        <begin position="1293"/>
        <end position="1327"/>
    </location>
</feature>
<feature type="compositionally biased region" description="Polar residues" evidence="1">
    <location>
        <begin position="1202"/>
        <end position="1216"/>
    </location>
</feature>
<dbReference type="Pfam" id="PF25040">
    <property type="entry name" value="BLTP1_C"/>
    <property type="match status" value="3"/>
</dbReference>
<sequence length="1705" mass="187663">LSCGRSRQSERNSCLVSVGRVTVTLPHHPVRLHGVMQRQAKRISSTMFELLRSSPAMRTNSHSLNFAENTMASTGRMATTPTTCSTTTTTASDTTGQMGQPKPPHTFGSQTSNVPVRLSTLSSSSPPLVFSLLAVAQGLTLNVALHPTLTAIYHMDPIYFVGQLGPRGHVDINLTDHSLSLKSLRPPVNFPQSIRLPLPRIVTTVVRRISSGGRYARGFRKEPLITEGLTAEQGLYLDIQVMVNTLEQTLTTDMLNYIVVVVKLFMREINEVIQKMAGEEQSVRGAARPRPSSSSAMSNLTGTPKATDTDWFLSRAARGKTKFTIRIHMKEIQLMATTLSGAMKLEAKKIDVELTNRVSQASINSSILTFQKTSMPENSTSRGPPRPSNLNLCSTSVPHWSSSVDQTYPSEAGSGESLFIYVSVGHLCAELGYLDQTPAVPVVEPSARRSPVHKTSISESLEHQYGLFESSVPTISSSVDPPTTGLHSDAEVTGTNATGKETHTDGSTASTLFLQLNVEELGVCFPINVLQPSVQSMEADSRTALVLTLDRSRISACYRESLVSQSEFTDFCLRFDDEFNVGSDDWRPDWKRATVDVKGKPHLVILNACVVPSGTFNVCWRDVENRAQWYLIIRWQMRGLDFHLDDNIGRRIKALMSIVTRITGYKGAAPLLATSAEEEEEEFANISPAREDPQDTEARLKSDATNWTKHPLSLASVGGSRYRPRRSMTRGLSDRISDNTSLDDYVPPGNRKKPLPEDLLPDLAQVRSMEFLKHKQELLEAQYCQAFKRQKWNTLRRRGPTLSRSPLLQTRLTGSNSIQRIGPLPATSDRSDKIPAHPSSACPQIASFRSTLLESNTGGSEPTDLGPSRNIADTGRRLSLLSGNDSIYFDIDRDRDAAPRIGDQTLELSSSYESVTGDQSVTMTYRESQADRRSDLWFDPLENPDASQLDNDLLATFPDECFPSEGLADSSSDSDELEQTIRPDDKSVQLGTDNSPLVATDKPVQPPPPPPRRTGLIEAERPPRILESDQTKETAIAPKVHLKVEVQIHVDSGCCVLHPRLPNKGPNSDVDLRSGIDPNMWGTVIPPMMHRRTGSNNMENSVLTSPRGNLHAVFPSRPTLECGLRSMGELLPRYQERYKRYLLQDPQFFSTDLSVFYLPAVDIGLHYNSMTEVDLQSSAVETFGIHPRPNDFIPFDAGPMKSTNARPSQTIRSVSPKTEFRGRTEDVTVSEPSRCNLTSPSQAAPVSSGLKKQAELYISFFLQKLPQELVIHPALLDFLEQALENIPLVTDTDADTKSLSSEEEKSTNEEKKRSNDSISGPTSSPSLDGILSETFPVHTVVHLHVQPSAVRLLCLPTSRMQCLMVLPFLDAVFSTKRNPEEQQSELENTGSDSEGVGRSTTSSEPANLRSDINARGTAVRVVSTPNTPGDAISEGGLCVTAILKEFRISVFHPFGDMKTNRTDTGWGPTWSGDSLTLLIRDIQFSLSRVVQLNLIQLGPSAVRGPGLETSGTTAFPTTERPDSARGRYLTPGGATALTSSISDTWGLHRAVRFSGVFDIGAAVFTCDTRRTLEILDIPKAWYRSSLARRLFLGNEDVLADGFPPSEMKKTQTASDDSIIRSTNETMTTEPGDGDSTLVQSNQNEGSSMAPTVDRRKDSVKDKGKLITCFIYLSLSILELCSDKLSYHRLLQCYTPITTRLQLDVV</sequence>
<evidence type="ECO:0000259" key="2">
    <source>
        <dbReference type="Pfam" id="PF25040"/>
    </source>
</evidence>
<feature type="compositionally biased region" description="Low complexity" evidence="1">
    <location>
        <begin position="283"/>
        <end position="298"/>
    </location>
</feature>
<feature type="region of interest" description="Disordered" evidence="1">
    <location>
        <begin position="1202"/>
        <end position="1246"/>
    </location>
</feature>
<dbReference type="PANTHER" id="PTHR31640:SF1">
    <property type="entry name" value="BRIDGE-LIKE LIPID TRANSFER PROTEIN FAMILY MEMBER 1"/>
    <property type="match status" value="1"/>
</dbReference>
<evidence type="ECO:0000313" key="3">
    <source>
        <dbReference type="WBParaSite" id="ECPE_0000837201-mRNA-1"/>
    </source>
</evidence>
<dbReference type="GO" id="GO:0098793">
    <property type="term" value="C:presynapse"/>
    <property type="evidence" value="ECO:0007669"/>
    <property type="project" value="GOC"/>
</dbReference>
<dbReference type="WBParaSite" id="ECPE_0000837201-mRNA-1">
    <property type="protein sequence ID" value="ECPE_0000837201-mRNA-1"/>
    <property type="gene ID" value="ECPE_0000837201"/>
</dbReference>
<feature type="region of interest" description="Disordered" evidence="1">
    <location>
        <begin position="817"/>
        <end position="841"/>
    </location>
</feature>
<feature type="compositionally biased region" description="Polar residues" evidence="1">
    <location>
        <begin position="1636"/>
        <end position="1649"/>
    </location>
</feature>
<dbReference type="PANTHER" id="PTHR31640">
    <property type="entry name" value="TRANSMEMBRANE PROTEIN KIAA1109"/>
    <property type="match status" value="1"/>
</dbReference>
<feature type="compositionally biased region" description="Polar residues" evidence="1">
    <location>
        <begin position="493"/>
        <end position="504"/>
    </location>
</feature>
<feature type="region of interest" description="Disordered" evidence="1">
    <location>
        <begin position="1379"/>
        <end position="1410"/>
    </location>
</feature>
<feature type="compositionally biased region" description="Polar residues" evidence="1">
    <location>
        <begin position="1230"/>
        <end position="1245"/>
    </location>
</feature>
<feature type="compositionally biased region" description="Low complexity" evidence="1">
    <location>
        <begin position="78"/>
        <end position="95"/>
    </location>
</feature>
<dbReference type="InterPro" id="IPR033616">
    <property type="entry name" value="BLTP1"/>
</dbReference>